<evidence type="ECO:0000313" key="3">
    <source>
        <dbReference type="Proteomes" id="UP000028933"/>
    </source>
</evidence>
<organism evidence="2 3">
    <name type="scientific">Elizabethkingia anophelis NUHP1</name>
    <dbReference type="NCBI Taxonomy" id="1338011"/>
    <lineage>
        <taxon>Bacteria</taxon>
        <taxon>Pseudomonadati</taxon>
        <taxon>Bacteroidota</taxon>
        <taxon>Flavobacteriia</taxon>
        <taxon>Flavobacteriales</taxon>
        <taxon>Weeksellaceae</taxon>
        <taxon>Elizabethkingia</taxon>
    </lineage>
</organism>
<dbReference type="KEGG" id="eao:BD94_1816"/>
<dbReference type="InterPro" id="IPR036390">
    <property type="entry name" value="WH_DNA-bd_sf"/>
</dbReference>
<dbReference type="PROSITE" id="PS50995">
    <property type="entry name" value="HTH_MARR_2"/>
    <property type="match status" value="1"/>
</dbReference>
<dbReference type="GO" id="GO:0003700">
    <property type="term" value="F:DNA-binding transcription factor activity"/>
    <property type="evidence" value="ECO:0007669"/>
    <property type="project" value="InterPro"/>
</dbReference>
<dbReference type="HOGENOM" id="CLU_105055_0_0_10"/>
<dbReference type="GO" id="GO:0006950">
    <property type="term" value="P:response to stress"/>
    <property type="evidence" value="ECO:0007669"/>
    <property type="project" value="TreeGrafter"/>
</dbReference>
<evidence type="ECO:0000313" key="2">
    <source>
        <dbReference type="EMBL" id="AIL45591.1"/>
    </source>
</evidence>
<accession>A0A077EDJ5</accession>
<feature type="domain" description="HTH marR-type" evidence="1">
    <location>
        <begin position="62"/>
        <end position="195"/>
    </location>
</feature>
<dbReference type="STRING" id="1338011.BD94_1816"/>
<dbReference type="Pfam" id="PF12802">
    <property type="entry name" value="MarR_2"/>
    <property type="match status" value="1"/>
</dbReference>
<dbReference type="PRINTS" id="PR00598">
    <property type="entry name" value="HTHMARR"/>
</dbReference>
<dbReference type="Gene3D" id="1.10.10.10">
    <property type="entry name" value="Winged helix-like DNA-binding domain superfamily/Winged helix DNA-binding domain"/>
    <property type="match status" value="1"/>
</dbReference>
<dbReference type="PANTHER" id="PTHR33164">
    <property type="entry name" value="TRANSCRIPTIONAL REGULATOR, MARR FAMILY"/>
    <property type="match status" value="1"/>
</dbReference>
<reference evidence="2" key="2">
    <citation type="journal article" date="2015" name="Genome Biol. Evol.">
        <title>Complete Genome Sequence and Transcriptomic Analysis of the Novel Pathogen Elizabethkingia anophelis in Response to Oxidative Stress.</title>
        <authorList>
            <person name="Li Y."/>
            <person name="Liu Y."/>
            <person name="Chew S.C."/>
            <person name="Tay M."/>
            <person name="Salido M.M."/>
            <person name="Teo J."/>
            <person name="Lauro F.M."/>
            <person name="Givskov M."/>
            <person name="Yang L."/>
        </authorList>
    </citation>
    <scope>NUCLEOTIDE SEQUENCE</scope>
    <source>
        <strain evidence="2">NUHP1</strain>
    </source>
</reference>
<name>A0A077EDJ5_9FLAO</name>
<evidence type="ECO:0000259" key="1">
    <source>
        <dbReference type="PROSITE" id="PS50995"/>
    </source>
</evidence>
<dbReference type="RefSeq" id="WP_024564502.1">
    <property type="nucleotide sequence ID" value="NZ_CP007547.1"/>
</dbReference>
<dbReference type="eggNOG" id="COG1846">
    <property type="taxonomic scope" value="Bacteria"/>
</dbReference>
<dbReference type="Proteomes" id="UP000028933">
    <property type="component" value="Chromosome"/>
</dbReference>
<dbReference type="EMBL" id="CP007547">
    <property type="protein sequence ID" value="AIL45591.1"/>
    <property type="molecule type" value="Genomic_DNA"/>
</dbReference>
<dbReference type="AlphaFoldDB" id="A0A077EDJ5"/>
<protein>
    <submittedName>
        <fullName evidence="2">Transcriptional regulator, MarR family</fullName>
    </submittedName>
</protein>
<dbReference type="InterPro" id="IPR036388">
    <property type="entry name" value="WH-like_DNA-bd_sf"/>
</dbReference>
<dbReference type="InterPro" id="IPR039422">
    <property type="entry name" value="MarR/SlyA-like"/>
</dbReference>
<gene>
    <name evidence="2" type="ORF">BD94_1816</name>
</gene>
<dbReference type="PANTHER" id="PTHR33164:SF43">
    <property type="entry name" value="HTH-TYPE TRANSCRIPTIONAL REPRESSOR YETL"/>
    <property type="match status" value="1"/>
</dbReference>
<sequence>MDYTLLKDTINLIEEFEAELQKSNQYDHNVESFKHWIADQITEEQSFTEPYWEGKENKRTPESVISTLIVHMNRYAKTYSKSAIFGSAFSTQEEFIYLINLKAFGGMTKMELIKKNIQEKPAGIQIINRLLQQGWIEQSDSATDKRSKIIQITPQGLHALDAQMEKIRQATQIVAGNLTYKEKMKLIELLNKLNEFHHPIFTQNIETAELLDSVIENNFKVL</sequence>
<dbReference type="SUPFAM" id="SSF46785">
    <property type="entry name" value="Winged helix' DNA-binding domain"/>
    <property type="match status" value="1"/>
</dbReference>
<proteinExistence type="predicted"/>
<reference evidence="2" key="1">
    <citation type="journal article" date="2013" name="Lancet">
        <title>First case of E anophelis outbreak in an intensive-care unit.</title>
        <authorList>
            <person name="Teo J."/>
            <person name="Tan S.Y."/>
            <person name="Tay M."/>
            <person name="Ding Y."/>
            <person name="Kjelleberg S."/>
            <person name="Givskov M."/>
            <person name="Lin R.T."/>
            <person name="Yang L."/>
        </authorList>
    </citation>
    <scope>NUCLEOTIDE SEQUENCE [LARGE SCALE GENOMIC DNA]</scope>
    <source>
        <strain evidence="2">NUHP1</strain>
    </source>
</reference>
<dbReference type="SMART" id="SM00347">
    <property type="entry name" value="HTH_MARR"/>
    <property type="match status" value="1"/>
</dbReference>
<dbReference type="InterPro" id="IPR000835">
    <property type="entry name" value="HTH_MarR-typ"/>
</dbReference>